<evidence type="ECO:0000313" key="4">
    <source>
        <dbReference type="Proteomes" id="UP001150538"/>
    </source>
</evidence>
<dbReference type="InterPro" id="IPR014876">
    <property type="entry name" value="DEK_C"/>
</dbReference>
<dbReference type="Gene3D" id="1.10.10.60">
    <property type="entry name" value="Homeodomain-like"/>
    <property type="match status" value="1"/>
</dbReference>
<keyword evidence="4" id="KW-1185">Reference proteome</keyword>
<sequence length="394" mass="44758">MSLDYSAVEKHCRRIISNGDLNELTQKVIRKKVEELMDLDAGTLSLDEHKDKIKAVVKQILSEDPVESSDAEDDKDDIKSKDDESCQDSQAESPSETDVKSSTKFDEQEENDKDEDEEDAEEEEEDDDDDFVNDTKSKIRSKLSPPEKKEPQPRNPKSKKRKLEDHISDQSTQNSPTKVKSEKEPSEINQNYDSDLSSLIDEEPTPKSKRSKKQGDQDKMTGATSSRKSRKSGGEKKVSDKNSVTIANLKSYINKCGVRKVWSKVLAGMNAPEQIRHLKKFLEDLGMEGRPNLEKCKKIKAKRELQAEIDCMDTRNIIGSINEKRPTLREKQPFRANRRKAVVEDDDDSDVEDDLPKKKGTNIIEDEDKDTDSGVSRSPDSENDKSDFKESDEE</sequence>
<evidence type="ECO:0000256" key="1">
    <source>
        <dbReference type="SAM" id="MobiDB-lite"/>
    </source>
</evidence>
<reference evidence="3" key="1">
    <citation type="submission" date="2022-07" db="EMBL/GenBank/DDBJ databases">
        <title>Phylogenomic reconstructions and comparative analyses of Kickxellomycotina fungi.</title>
        <authorList>
            <person name="Reynolds N.K."/>
            <person name="Stajich J.E."/>
            <person name="Barry K."/>
            <person name="Grigoriev I.V."/>
            <person name="Crous P."/>
            <person name="Smith M.E."/>
        </authorList>
    </citation>
    <scope>NUCLEOTIDE SEQUENCE</scope>
    <source>
        <strain evidence="3">NBRC 100468</strain>
    </source>
</reference>
<feature type="compositionally biased region" description="Acidic residues" evidence="1">
    <location>
        <begin position="344"/>
        <end position="353"/>
    </location>
</feature>
<gene>
    <name evidence="3" type="ORF">H4219_001252</name>
</gene>
<dbReference type="Proteomes" id="UP001150538">
    <property type="component" value="Unassembled WGS sequence"/>
</dbReference>
<feature type="compositionally biased region" description="Acidic residues" evidence="1">
    <location>
        <begin position="107"/>
        <end position="132"/>
    </location>
</feature>
<evidence type="ECO:0000259" key="2">
    <source>
        <dbReference type="PROSITE" id="PS51998"/>
    </source>
</evidence>
<feature type="compositionally biased region" description="Basic and acidic residues" evidence="1">
    <location>
        <begin position="379"/>
        <end position="394"/>
    </location>
</feature>
<dbReference type="SUPFAM" id="SSF109715">
    <property type="entry name" value="DEK C-terminal domain"/>
    <property type="match status" value="1"/>
</dbReference>
<feature type="compositionally biased region" description="Polar residues" evidence="1">
    <location>
        <begin position="169"/>
        <end position="178"/>
    </location>
</feature>
<dbReference type="InterPro" id="IPR037647">
    <property type="entry name" value="HIRIP3"/>
</dbReference>
<feature type="compositionally biased region" description="Basic and acidic residues" evidence="1">
    <location>
        <begin position="323"/>
        <end position="333"/>
    </location>
</feature>
<evidence type="ECO:0000313" key="3">
    <source>
        <dbReference type="EMBL" id="KAJ1920553.1"/>
    </source>
</evidence>
<accession>A0A9W8A0Q1</accession>
<organism evidence="3 4">
    <name type="scientific">Mycoemilia scoparia</name>
    <dbReference type="NCBI Taxonomy" id="417184"/>
    <lineage>
        <taxon>Eukaryota</taxon>
        <taxon>Fungi</taxon>
        <taxon>Fungi incertae sedis</taxon>
        <taxon>Zoopagomycota</taxon>
        <taxon>Kickxellomycotina</taxon>
        <taxon>Kickxellomycetes</taxon>
        <taxon>Kickxellales</taxon>
        <taxon>Kickxellaceae</taxon>
        <taxon>Mycoemilia</taxon>
    </lineage>
</organism>
<feature type="compositionally biased region" description="Basic and acidic residues" evidence="1">
    <location>
        <begin position="97"/>
        <end position="106"/>
    </location>
</feature>
<feature type="region of interest" description="Disordered" evidence="1">
    <location>
        <begin position="323"/>
        <end position="394"/>
    </location>
</feature>
<feature type="region of interest" description="Disordered" evidence="1">
    <location>
        <begin position="60"/>
        <end position="244"/>
    </location>
</feature>
<dbReference type="PANTHER" id="PTHR15410">
    <property type="entry name" value="HIRA-INTERACTING PROTEIN 3"/>
    <property type="match status" value="1"/>
</dbReference>
<feature type="domain" description="DEK-C" evidence="2">
    <location>
        <begin position="2"/>
        <end position="62"/>
    </location>
</feature>
<dbReference type="OrthoDB" id="552755at2759"/>
<dbReference type="EMBL" id="JANBPU010000012">
    <property type="protein sequence ID" value="KAJ1920553.1"/>
    <property type="molecule type" value="Genomic_DNA"/>
</dbReference>
<comment type="caution">
    <text evidence="3">The sequence shown here is derived from an EMBL/GenBank/DDBJ whole genome shotgun (WGS) entry which is preliminary data.</text>
</comment>
<feature type="compositionally biased region" description="Acidic residues" evidence="1">
    <location>
        <begin position="64"/>
        <end position="75"/>
    </location>
</feature>
<protein>
    <recommendedName>
        <fullName evidence="2">DEK-C domain-containing protein</fullName>
    </recommendedName>
</protein>
<feature type="compositionally biased region" description="Polar residues" evidence="1">
    <location>
        <begin position="87"/>
        <end position="96"/>
    </location>
</feature>
<proteinExistence type="predicted"/>
<dbReference type="PANTHER" id="PTHR15410:SF2">
    <property type="entry name" value="HIRA-INTERACTING PROTEIN 3"/>
    <property type="match status" value="1"/>
</dbReference>
<name>A0A9W8A0Q1_9FUNG</name>
<feature type="compositionally biased region" description="Polar residues" evidence="1">
    <location>
        <begin position="187"/>
        <end position="197"/>
    </location>
</feature>
<dbReference type="GO" id="GO:0005634">
    <property type="term" value="C:nucleus"/>
    <property type="evidence" value="ECO:0007669"/>
    <property type="project" value="TreeGrafter"/>
</dbReference>
<dbReference type="PROSITE" id="PS51998">
    <property type="entry name" value="DEK_C"/>
    <property type="match status" value="1"/>
</dbReference>
<dbReference type="AlphaFoldDB" id="A0A9W8A0Q1"/>